<feature type="transmembrane region" description="Helical" evidence="5">
    <location>
        <begin position="303"/>
        <end position="325"/>
    </location>
</feature>
<dbReference type="InterPro" id="IPR011701">
    <property type="entry name" value="MFS"/>
</dbReference>
<dbReference type="Pfam" id="PF07690">
    <property type="entry name" value="MFS_1"/>
    <property type="match status" value="1"/>
</dbReference>
<feature type="transmembrane region" description="Helical" evidence="5">
    <location>
        <begin position="105"/>
        <end position="123"/>
    </location>
</feature>
<keyword evidence="2 5" id="KW-0812">Transmembrane</keyword>
<evidence type="ECO:0000256" key="1">
    <source>
        <dbReference type="ARBA" id="ARBA00004651"/>
    </source>
</evidence>
<protein>
    <submittedName>
        <fullName evidence="7">MFS transporter</fullName>
    </submittedName>
</protein>
<feature type="transmembrane region" description="Helical" evidence="5">
    <location>
        <begin position="79"/>
        <end position="99"/>
    </location>
</feature>
<dbReference type="SUPFAM" id="SSF103473">
    <property type="entry name" value="MFS general substrate transporter"/>
    <property type="match status" value="1"/>
</dbReference>
<dbReference type="PROSITE" id="PS50850">
    <property type="entry name" value="MFS"/>
    <property type="match status" value="1"/>
</dbReference>
<dbReference type="RefSeq" id="WP_255889672.1">
    <property type="nucleotide sequence ID" value="NZ_JAFMZM010000002.1"/>
</dbReference>
<dbReference type="EMBL" id="JBHTCH010000004">
    <property type="protein sequence ID" value="MFC7359567.1"/>
    <property type="molecule type" value="Genomic_DNA"/>
</dbReference>
<evidence type="ECO:0000256" key="5">
    <source>
        <dbReference type="SAM" id="Phobius"/>
    </source>
</evidence>
<dbReference type="PANTHER" id="PTHR23542">
    <property type="match status" value="1"/>
</dbReference>
<dbReference type="PANTHER" id="PTHR23542:SF1">
    <property type="entry name" value="MAJOR FACILITATOR SUPERFAMILY (MFS) PROFILE DOMAIN-CONTAINING PROTEIN"/>
    <property type="match status" value="1"/>
</dbReference>
<keyword evidence="3 5" id="KW-1133">Transmembrane helix</keyword>
<dbReference type="InterPro" id="IPR020846">
    <property type="entry name" value="MFS_dom"/>
</dbReference>
<accession>A0ABW2N170</accession>
<feature type="domain" description="Major facilitator superfamily (MFS) profile" evidence="6">
    <location>
        <begin position="214"/>
        <end position="398"/>
    </location>
</feature>
<proteinExistence type="predicted"/>
<feature type="transmembrane region" description="Helical" evidence="5">
    <location>
        <begin position="251"/>
        <end position="272"/>
    </location>
</feature>
<reference evidence="8" key="1">
    <citation type="journal article" date="2019" name="Int. J. Syst. Evol. Microbiol.">
        <title>The Global Catalogue of Microorganisms (GCM) 10K type strain sequencing project: providing services to taxonomists for standard genome sequencing and annotation.</title>
        <authorList>
            <consortium name="The Broad Institute Genomics Platform"/>
            <consortium name="The Broad Institute Genome Sequencing Center for Infectious Disease"/>
            <person name="Wu L."/>
            <person name="Ma J."/>
        </authorList>
    </citation>
    <scope>NUCLEOTIDE SEQUENCE [LARGE SCALE GENOMIC DNA]</scope>
    <source>
        <strain evidence="8">FCH27</strain>
    </source>
</reference>
<evidence type="ECO:0000313" key="7">
    <source>
        <dbReference type="EMBL" id="MFC7359567.1"/>
    </source>
</evidence>
<feature type="transmembrane region" description="Helical" evidence="5">
    <location>
        <begin position="45"/>
        <end position="67"/>
    </location>
</feature>
<sequence>MLDTYRRVLTHPGALAFSSAALVARLPISMVGLGIVLLVEQRTGSYGLAGTVSAVFVLAQAAVAVLHGRWVDHYGQSRVLPLAISVFGAGLALMMLAVEQDWPRALTYVFAAVSGAALPQVGASVRTRWSHLLHDPREVQTAFALEAVLDEVVFVVGPVLVTLLATSWHPVAGLTCAVVSGMVGTFAFAAQRRTEPPAGRSGPTGPRPPMPWRLVLPLALVCLTLGALFGAAEVTTVAFAEEQGKRWAAGWLLAAWSFGSLVAGLVTGAVAWRSGPDARLRWGSAAMALAMAPLMFIESVPLMAVVLLVGGLAIAPTMIGAMTMVEQGVPSSRLTEGMAILHTGIVAGVAPGASIAGFVVDHSGASTAYAVALAGGVLGALVAQTARRSPATSPSLRA</sequence>
<keyword evidence="4 5" id="KW-0472">Membrane</keyword>
<evidence type="ECO:0000259" key="6">
    <source>
        <dbReference type="PROSITE" id="PS50850"/>
    </source>
</evidence>
<dbReference type="Gene3D" id="1.20.1250.20">
    <property type="entry name" value="MFS general substrate transporter like domains"/>
    <property type="match status" value="2"/>
</dbReference>
<feature type="transmembrane region" description="Helical" evidence="5">
    <location>
        <begin position="366"/>
        <end position="383"/>
    </location>
</feature>
<feature type="transmembrane region" description="Helical" evidence="5">
    <location>
        <begin position="171"/>
        <end position="190"/>
    </location>
</feature>
<comment type="caution">
    <text evidence="7">The sequence shown here is derived from an EMBL/GenBank/DDBJ whole genome shotgun (WGS) entry which is preliminary data.</text>
</comment>
<feature type="transmembrane region" description="Helical" evidence="5">
    <location>
        <begin position="337"/>
        <end position="360"/>
    </location>
</feature>
<keyword evidence="8" id="KW-1185">Reference proteome</keyword>
<dbReference type="InterPro" id="IPR036259">
    <property type="entry name" value="MFS_trans_sf"/>
</dbReference>
<gene>
    <name evidence="7" type="ORF">ACFQO6_04740</name>
</gene>
<name>A0ABW2N170_9ACTN</name>
<organism evidence="7 8">
    <name type="scientific">Nocardioides astragali</name>
    <dbReference type="NCBI Taxonomy" id="1776736"/>
    <lineage>
        <taxon>Bacteria</taxon>
        <taxon>Bacillati</taxon>
        <taxon>Actinomycetota</taxon>
        <taxon>Actinomycetes</taxon>
        <taxon>Propionibacteriales</taxon>
        <taxon>Nocardioidaceae</taxon>
        <taxon>Nocardioides</taxon>
    </lineage>
</organism>
<evidence type="ECO:0000256" key="2">
    <source>
        <dbReference type="ARBA" id="ARBA00022692"/>
    </source>
</evidence>
<feature type="transmembrane region" description="Helical" evidence="5">
    <location>
        <begin position="143"/>
        <end position="165"/>
    </location>
</feature>
<dbReference type="Proteomes" id="UP001596524">
    <property type="component" value="Unassembled WGS sequence"/>
</dbReference>
<comment type="subcellular location">
    <subcellularLocation>
        <location evidence="1">Cell membrane</location>
        <topology evidence="1">Multi-pass membrane protein</topology>
    </subcellularLocation>
</comment>
<evidence type="ECO:0000256" key="3">
    <source>
        <dbReference type="ARBA" id="ARBA00022989"/>
    </source>
</evidence>
<feature type="transmembrane region" description="Helical" evidence="5">
    <location>
        <begin position="211"/>
        <end position="231"/>
    </location>
</feature>
<evidence type="ECO:0000256" key="4">
    <source>
        <dbReference type="ARBA" id="ARBA00023136"/>
    </source>
</evidence>
<feature type="transmembrane region" description="Helical" evidence="5">
    <location>
        <begin position="12"/>
        <end position="39"/>
    </location>
</feature>
<evidence type="ECO:0000313" key="8">
    <source>
        <dbReference type="Proteomes" id="UP001596524"/>
    </source>
</evidence>